<dbReference type="Proteomes" id="UP000094285">
    <property type="component" value="Unassembled WGS sequence"/>
</dbReference>
<sequence>MTWSQAPLCASTAKCLINRNMVPLGRNFLTRSNRIIGMILLGIVARNQHVSALLSDFYSRMRISRMVQTFDWEFSTSLEVGNLVD</sequence>
<organism evidence="1 2">
    <name type="scientific">Suhomyces tanzawaensis NRRL Y-17324</name>
    <dbReference type="NCBI Taxonomy" id="984487"/>
    <lineage>
        <taxon>Eukaryota</taxon>
        <taxon>Fungi</taxon>
        <taxon>Dikarya</taxon>
        <taxon>Ascomycota</taxon>
        <taxon>Saccharomycotina</taxon>
        <taxon>Pichiomycetes</taxon>
        <taxon>Debaryomycetaceae</taxon>
        <taxon>Suhomyces</taxon>
    </lineage>
</organism>
<protein>
    <submittedName>
        <fullName evidence="1">Uncharacterized protein</fullName>
    </submittedName>
</protein>
<gene>
    <name evidence="1" type="ORF">CANTADRAFT_87440</name>
</gene>
<dbReference type="RefSeq" id="XP_020066571.1">
    <property type="nucleotide sequence ID" value="XM_020211339.1"/>
</dbReference>
<keyword evidence="2" id="KW-1185">Reference proteome</keyword>
<reference evidence="2" key="1">
    <citation type="submission" date="2016-05" db="EMBL/GenBank/DDBJ databases">
        <title>Comparative genomics of biotechnologically important yeasts.</title>
        <authorList>
            <consortium name="DOE Joint Genome Institute"/>
            <person name="Riley R."/>
            <person name="Haridas S."/>
            <person name="Wolfe K.H."/>
            <person name="Lopes M.R."/>
            <person name="Hittinger C.T."/>
            <person name="Goker M."/>
            <person name="Salamov A."/>
            <person name="Wisecaver J."/>
            <person name="Long T.M."/>
            <person name="Aerts A.L."/>
            <person name="Barry K."/>
            <person name="Choi C."/>
            <person name="Clum A."/>
            <person name="Coughlan A.Y."/>
            <person name="Deshpande S."/>
            <person name="Douglass A.P."/>
            <person name="Hanson S.J."/>
            <person name="Klenk H.-P."/>
            <person name="Labutti K."/>
            <person name="Lapidus A."/>
            <person name="Lindquist E."/>
            <person name="Lipzen A."/>
            <person name="Meier-Kolthoff J.P."/>
            <person name="Ohm R.A."/>
            <person name="Otillar R.P."/>
            <person name="Pangilinan J."/>
            <person name="Peng Y."/>
            <person name="Rokas A."/>
            <person name="Rosa C.A."/>
            <person name="Scheuner C."/>
            <person name="Sibirny A.A."/>
            <person name="Slot J.C."/>
            <person name="Stielow J.B."/>
            <person name="Sun H."/>
            <person name="Kurtzman C.P."/>
            <person name="Blackwell M."/>
            <person name="Grigoriev I.V."/>
            <person name="Jeffries T.W."/>
        </authorList>
    </citation>
    <scope>NUCLEOTIDE SEQUENCE [LARGE SCALE GENOMIC DNA]</scope>
    <source>
        <strain evidence="2">NRRL Y-17324</strain>
    </source>
</reference>
<proteinExistence type="predicted"/>
<dbReference type="AlphaFoldDB" id="A0A1E4SPK0"/>
<name>A0A1E4SPK0_9ASCO</name>
<accession>A0A1E4SPK0</accession>
<dbReference type="GeneID" id="30985475"/>
<evidence type="ECO:0000313" key="1">
    <source>
        <dbReference type="EMBL" id="ODV81449.1"/>
    </source>
</evidence>
<evidence type="ECO:0000313" key="2">
    <source>
        <dbReference type="Proteomes" id="UP000094285"/>
    </source>
</evidence>
<dbReference type="EMBL" id="KV453909">
    <property type="protein sequence ID" value="ODV81449.1"/>
    <property type="molecule type" value="Genomic_DNA"/>
</dbReference>